<dbReference type="PROSITE" id="PS51762">
    <property type="entry name" value="GH16_2"/>
    <property type="match status" value="1"/>
</dbReference>
<keyword evidence="3" id="KW-0326">Glycosidase</keyword>
<feature type="region of interest" description="Disordered" evidence="4">
    <location>
        <begin position="361"/>
        <end position="397"/>
    </location>
</feature>
<dbReference type="GO" id="GO:0005975">
    <property type="term" value="P:carbohydrate metabolic process"/>
    <property type="evidence" value="ECO:0007669"/>
    <property type="project" value="InterPro"/>
</dbReference>
<keyword evidence="5" id="KW-1133">Transmembrane helix</keyword>
<dbReference type="Gene3D" id="2.60.120.200">
    <property type="match status" value="1"/>
</dbReference>
<dbReference type="HOGENOM" id="CLU_371400_0_0_1"/>
<dbReference type="PANTHER" id="PTHR10963:SF22">
    <property type="entry name" value="GLYCOSIDASE CRH2-RELATED"/>
    <property type="match status" value="1"/>
</dbReference>
<dbReference type="InterPro" id="IPR000757">
    <property type="entry name" value="Beta-glucanase-like"/>
</dbReference>
<feature type="transmembrane region" description="Helical" evidence="5">
    <location>
        <begin position="408"/>
        <end position="429"/>
    </location>
</feature>
<dbReference type="GO" id="GO:0016757">
    <property type="term" value="F:glycosyltransferase activity"/>
    <property type="evidence" value="ECO:0007669"/>
    <property type="project" value="TreeGrafter"/>
</dbReference>
<dbReference type="Proteomes" id="UP000019377">
    <property type="component" value="Unassembled WGS sequence"/>
</dbReference>
<keyword evidence="5" id="KW-0812">Transmembrane</keyword>
<feature type="signal peptide" evidence="6">
    <location>
        <begin position="1"/>
        <end position="31"/>
    </location>
</feature>
<dbReference type="InterPro" id="IPR050546">
    <property type="entry name" value="Glycosyl_Hydrlase_16"/>
</dbReference>
<dbReference type="EMBL" id="KI545851">
    <property type="protein sequence ID" value="EST10166.1"/>
    <property type="molecule type" value="Genomic_DNA"/>
</dbReference>
<name>V5EHT9_KALBG</name>
<sequence>MARTRRKTTTRLAAVFIGAVALLSALGPASAQTARIACSTSSLCPESAPCCSSEGVCGSGAMQCAGGCNPMSSFKPSSCLPNPVCRSRQLTIAPSDYNSTSMFTPILTYNGNASTPFTLDAGTLGPGPEGVLLQLRAAQQAKISTTDYLMYGYVEATLRHNARQGLIAAFITMSDIKDEIDIEFGKNSSVLMSNYFHMGQGTIAHAADLSPAGLNVSDWHTYGLNWTSTALQWSVDGRIVRTLTRNQAGDSYPRSPARIQFSTWAGGNATNPEGTIEWAGGLIDWDTPEYKEDGYYWQEIKQFNVQCAPLSGLNLTSVAGASGGNVTSFVYTGNNSTTTGEPEFGTSSEALRTLADPAADGYPGYPGWDAANSKTDKDGKDGKSNSDGDGNDKNDKDLSVSTSQVVKYALPISGAIIGLGLLWALIAFIRKRSLRPPMINAIGVTGVHDSRFTGPSSRFSKPINAAYQDLEHEAAPIYRTEPNMNLMVGGGFMSDAGLSHLQRQSTAGSKVSRSSTRSLADRLLRKGSKAKSYQQVQGTVDQDKLLVQGSRFSAGPDAYHFDHAYQSAQQVDDEYEDEQRYGAPRDYYEKEEDSFEACQLQSPQRRALPITPYTPNYAPSPAAPQLYYTGAYTPQPAPRYY</sequence>
<evidence type="ECO:0000256" key="6">
    <source>
        <dbReference type="SAM" id="SignalP"/>
    </source>
</evidence>
<evidence type="ECO:0000313" key="8">
    <source>
        <dbReference type="EMBL" id="EST10166.1"/>
    </source>
</evidence>
<dbReference type="SUPFAM" id="SSF49899">
    <property type="entry name" value="Concanavalin A-like lectins/glucanases"/>
    <property type="match status" value="1"/>
</dbReference>
<dbReference type="RefSeq" id="XP_016295155.1">
    <property type="nucleotide sequence ID" value="XM_016436163.1"/>
</dbReference>
<evidence type="ECO:0000259" key="7">
    <source>
        <dbReference type="PROSITE" id="PS51762"/>
    </source>
</evidence>
<evidence type="ECO:0000256" key="1">
    <source>
        <dbReference type="ARBA" id="ARBA00022729"/>
    </source>
</evidence>
<evidence type="ECO:0000256" key="2">
    <source>
        <dbReference type="ARBA" id="ARBA00022801"/>
    </source>
</evidence>
<feature type="domain" description="GH16" evidence="7">
    <location>
        <begin position="75"/>
        <end position="294"/>
    </location>
</feature>
<evidence type="ECO:0000256" key="3">
    <source>
        <dbReference type="ARBA" id="ARBA00023295"/>
    </source>
</evidence>
<keyword evidence="2" id="KW-0378">Hydrolase</keyword>
<dbReference type="GO" id="GO:0031505">
    <property type="term" value="P:fungal-type cell wall organization"/>
    <property type="evidence" value="ECO:0007669"/>
    <property type="project" value="TreeGrafter"/>
</dbReference>
<dbReference type="GO" id="GO:0009277">
    <property type="term" value="C:fungal-type cell wall"/>
    <property type="evidence" value="ECO:0007669"/>
    <property type="project" value="TreeGrafter"/>
</dbReference>
<protein>
    <recommendedName>
        <fullName evidence="7">GH16 domain-containing protein</fullName>
    </recommendedName>
</protein>
<feature type="chain" id="PRO_5004732252" description="GH16 domain-containing protein" evidence="6">
    <location>
        <begin position="32"/>
        <end position="641"/>
    </location>
</feature>
<dbReference type="GeneID" id="27418792"/>
<reference evidence="9" key="1">
    <citation type="journal article" date="2013" name="Genome Announc.">
        <title>Draft genome sequence of Pseudozyma brasiliensis sp. nov. strain GHG001, a high producer of endo-1,4-xylanase isolated from an insect pest of sugarcane.</title>
        <authorList>
            <person name="Oliveira J.V.D.C."/>
            <person name="dos Santos R.A.C."/>
            <person name="Borges T.A."/>
            <person name="Riano-Pachon D.M."/>
            <person name="Goldman G.H."/>
        </authorList>
    </citation>
    <scope>NUCLEOTIDE SEQUENCE [LARGE SCALE GENOMIC DNA]</scope>
    <source>
        <strain evidence="9">GHG001</strain>
    </source>
</reference>
<dbReference type="InterPro" id="IPR013320">
    <property type="entry name" value="ConA-like_dom_sf"/>
</dbReference>
<keyword evidence="9" id="KW-1185">Reference proteome</keyword>
<evidence type="ECO:0000313" key="9">
    <source>
        <dbReference type="Proteomes" id="UP000019377"/>
    </source>
</evidence>
<feature type="compositionally biased region" description="Basic and acidic residues" evidence="4">
    <location>
        <begin position="374"/>
        <end position="397"/>
    </location>
</feature>
<dbReference type="GO" id="GO:0004553">
    <property type="term" value="F:hydrolase activity, hydrolyzing O-glycosyl compounds"/>
    <property type="evidence" value="ECO:0007669"/>
    <property type="project" value="InterPro"/>
</dbReference>
<dbReference type="OMA" id="SGAMQCA"/>
<organism evidence="8 9">
    <name type="scientific">Kalmanozyma brasiliensis (strain GHG001)</name>
    <name type="common">Yeast</name>
    <name type="synonym">Pseudozyma brasiliensis</name>
    <dbReference type="NCBI Taxonomy" id="1365824"/>
    <lineage>
        <taxon>Eukaryota</taxon>
        <taxon>Fungi</taxon>
        <taxon>Dikarya</taxon>
        <taxon>Basidiomycota</taxon>
        <taxon>Ustilaginomycotina</taxon>
        <taxon>Ustilaginomycetes</taxon>
        <taxon>Ustilaginales</taxon>
        <taxon>Ustilaginaceae</taxon>
        <taxon>Kalmanozyma</taxon>
    </lineage>
</organism>
<proteinExistence type="predicted"/>
<dbReference type="AlphaFoldDB" id="V5EHT9"/>
<dbReference type="eggNOG" id="ENOG502QVQI">
    <property type="taxonomic scope" value="Eukaryota"/>
</dbReference>
<accession>V5EHT9</accession>
<keyword evidence="5" id="KW-0472">Membrane</keyword>
<keyword evidence="1 6" id="KW-0732">Signal</keyword>
<dbReference type="STRING" id="1365824.V5EHT9"/>
<dbReference type="OrthoDB" id="4781at2759"/>
<dbReference type="PANTHER" id="PTHR10963">
    <property type="entry name" value="GLYCOSYL HYDROLASE-RELATED"/>
    <property type="match status" value="1"/>
</dbReference>
<gene>
    <name evidence="8" type="ORF">PSEUBRA_SCAF1g00601</name>
</gene>
<evidence type="ECO:0000256" key="5">
    <source>
        <dbReference type="SAM" id="Phobius"/>
    </source>
</evidence>
<evidence type="ECO:0000256" key="4">
    <source>
        <dbReference type="SAM" id="MobiDB-lite"/>
    </source>
</evidence>
<dbReference type="Pfam" id="PF00722">
    <property type="entry name" value="Glyco_hydro_16"/>
    <property type="match status" value="1"/>
</dbReference>